<comment type="subcellular location">
    <subcellularLocation>
        <location evidence="2 16">Nucleus</location>
    </subcellularLocation>
</comment>
<dbReference type="InterPro" id="IPR010996">
    <property type="entry name" value="HHH_MUS81"/>
</dbReference>
<keyword evidence="11 16" id="KW-0234">DNA repair</keyword>
<dbReference type="GO" id="GO:0000727">
    <property type="term" value="P:double-strand break repair via break-induced replication"/>
    <property type="evidence" value="ECO:0007669"/>
    <property type="project" value="UniProtKB-UniRule"/>
</dbReference>
<dbReference type="EMBL" id="LHPM01000010">
    <property type="protein sequence ID" value="OAL67495.1"/>
    <property type="molecule type" value="Genomic_DNA"/>
</dbReference>
<keyword evidence="12 16" id="KW-0539">Nucleus</keyword>
<name>A0A178F6B7_TRIRU</name>
<evidence type="ECO:0000256" key="6">
    <source>
        <dbReference type="ARBA" id="ARBA00022759"/>
    </source>
</evidence>
<dbReference type="Pfam" id="PF02732">
    <property type="entry name" value="ERCC4"/>
    <property type="match status" value="1"/>
</dbReference>
<dbReference type="InterPro" id="IPR047417">
    <property type="entry name" value="WHD_MUS81"/>
</dbReference>
<dbReference type="GO" id="GO:0003677">
    <property type="term" value="F:DNA binding"/>
    <property type="evidence" value="ECO:0007669"/>
    <property type="project" value="UniProtKB-UniRule"/>
</dbReference>
<dbReference type="GO" id="GO:0046872">
    <property type="term" value="F:metal ion binding"/>
    <property type="evidence" value="ECO:0007669"/>
    <property type="project" value="UniProtKB-UniRule"/>
</dbReference>
<keyword evidence="8 16" id="KW-0378">Hydrolase</keyword>
<dbReference type="InterPro" id="IPR006166">
    <property type="entry name" value="ERCC4_domain"/>
</dbReference>
<dbReference type="Gene3D" id="3.40.50.10130">
    <property type="match status" value="1"/>
</dbReference>
<dbReference type="Pfam" id="PF21136">
    <property type="entry name" value="WHD_MUS81"/>
    <property type="match status" value="1"/>
</dbReference>
<dbReference type="GO" id="GO:0005634">
    <property type="term" value="C:nucleus"/>
    <property type="evidence" value="ECO:0007669"/>
    <property type="project" value="UniProtKB-SubCell"/>
</dbReference>
<feature type="region of interest" description="Disordered" evidence="17">
    <location>
        <begin position="140"/>
        <end position="180"/>
    </location>
</feature>
<dbReference type="VEuPathDB" id="FungiDB:TERG_07476"/>
<dbReference type="Proteomes" id="UP000243015">
    <property type="component" value="Unassembled WGS sequence"/>
</dbReference>
<dbReference type="FunFam" id="3.40.50.10130:FF:000003">
    <property type="entry name" value="Crossover junction endonuclease MUS81"/>
    <property type="match status" value="1"/>
</dbReference>
<evidence type="ECO:0000256" key="5">
    <source>
        <dbReference type="ARBA" id="ARBA00022723"/>
    </source>
</evidence>
<dbReference type="EC" id="3.1.22.-" evidence="16"/>
<evidence type="ECO:0000256" key="10">
    <source>
        <dbReference type="ARBA" id="ARBA00023172"/>
    </source>
</evidence>
<dbReference type="CDD" id="cd21036">
    <property type="entry name" value="WH_MUS81"/>
    <property type="match status" value="1"/>
</dbReference>
<evidence type="ECO:0000256" key="3">
    <source>
        <dbReference type="ARBA" id="ARBA00010015"/>
    </source>
</evidence>
<feature type="domain" description="ERCC4" evidence="18">
    <location>
        <begin position="337"/>
        <end position="443"/>
    </location>
</feature>
<evidence type="ECO:0000256" key="17">
    <source>
        <dbReference type="SAM" id="MobiDB-lite"/>
    </source>
</evidence>
<dbReference type="Gene3D" id="1.10.150.110">
    <property type="entry name" value="DNA polymerase beta, N-terminal domain-like"/>
    <property type="match status" value="1"/>
</dbReference>
<dbReference type="InterPro" id="IPR042530">
    <property type="entry name" value="EME1/EME2_C"/>
</dbReference>
<dbReference type="SUPFAM" id="SSF47802">
    <property type="entry name" value="DNA polymerase beta, N-terminal domain-like"/>
    <property type="match status" value="1"/>
</dbReference>
<dbReference type="Pfam" id="PF14716">
    <property type="entry name" value="HHH_8"/>
    <property type="match status" value="1"/>
</dbReference>
<dbReference type="AlphaFoldDB" id="A0A178F6B7"/>
<evidence type="ECO:0000256" key="15">
    <source>
        <dbReference type="ARBA" id="ARBA00064962"/>
    </source>
</evidence>
<sequence length="654" mass="72840">MADASLAGPGRASCLSPGALAEAQQSDVVLHAESGNWSCDPAFLDGRGGGEWTMDMDADEMADGACANPLLLGWLKQWYDEALDKNMKGASAVYKKAYNSMKACPLEFSHPSEAQQLSGLGPKMCERLTAKLKEHCEKHGLPMPERQQPRQQVKKRPSADPLQQEEGQAPKRPKKTKPYVPTLRSGPYALLLGLATVDQSSSVGLTKDQLIEVAQPHADASFTAPADPNKFHTAWDSMKTLLKKDLVYERGRPLKRYLLTEEGWEIATQIQKTVRANSQLPPDTRTTMDNFINSGNIQSSRPLNSTNESISIDVPPLSRGIVQGSRFTLPRGSFTIEMVLDYREIRSRQDRDYISNELVKRGVSPIVRPLEVGDIQWVAKCKDPNFLAQYGEAGDEVALDWIVERKRLSDLLGSIKDGRFYEQKFRLRRSGIKNVIYLVEIMTLTSANPVTANRDMSAIASAIASTQVVNGYFVKQTNSVDESIRYLAKMTRLLREMYTGSDANTPVRRIEVTPTSCIESQNEYLLHLERLRTEEQKRIDTSPTSNALETTYTLTYNTFSALSSKSDMLTLRDIFLKMLMCTRGVTGDKALEIQRRWSTPREFVKSFERVGPRGPDGKPSQAQNDLVASALGGLIGRKKIGKALSKKIAEIWAP</sequence>
<dbReference type="Gene3D" id="1.10.150.670">
    <property type="entry name" value="Crossover junction endonuclease EME1, DNA-binding domain"/>
    <property type="match status" value="1"/>
</dbReference>
<evidence type="ECO:0000256" key="8">
    <source>
        <dbReference type="ARBA" id="ARBA00022801"/>
    </source>
</evidence>
<accession>A0A178F6B7</accession>
<dbReference type="CDD" id="cd20074">
    <property type="entry name" value="XPF_nuclease_Mus81"/>
    <property type="match status" value="1"/>
</dbReference>
<dbReference type="Gene3D" id="1.10.10.10">
    <property type="entry name" value="Winged helix-like DNA-binding domain superfamily/Winged helix DNA-binding domain"/>
    <property type="match status" value="1"/>
</dbReference>
<dbReference type="FunFam" id="1.10.10.10:FF:000307">
    <property type="entry name" value="Crossover junction endonuclease MUS81"/>
    <property type="match status" value="1"/>
</dbReference>
<dbReference type="PANTHER" id="PTHR13451">
    <property type="entry name" value="CLASS II CROSSOVER JUNCTION ENDONUCLEASE MUS81"/>
    <property type="match status" value="1"/>
</dbReference>
<keyword evidence="10 16" id="KW-0233">DNA recombination</keyword>
<dbReference type="InterPro" id="IPR027421">
    <property type="entry name" value="DNA_pol_lamdba_lyase_dom_sf"/>
</dbReference>
<dbReference type="GO" id="GO:0048476">
    <property type="term" value="C:Holliday junction resolvase complex"/>
    <property type="evidence" value="ECO:0007669"/>
    <property type="project" value="UniProtKB-UniRule"/>
</dbReference>
<comment type="function">
    <text evidence="14 16">Interacts with EME1 to form a DNA structure-specific endonuclease with substrate preference for branched DNA structures with a 5'-end at the branch nick. Typical substrates include 3'-flap structures, D-loops, replication forks and nicked Holliday junctions. May be required in mitosis for the processing of stalled or collapsed replication fork intermediates. May be required in meiosis for the repair of meiosis-specific double strand breaks subsequent to single-end invasion (SEI).</text>
</comment>
<dbReference type="SMART" id="SM00891">
    <property type="entry name" value="ERCC4"/>
    <property type="match status" value="1"/>
</dbReference>
<evidence type="ECO:0000313" key="19">
    <source>
        <dbReference type="EMBL" id="OAL67495.1"/>
    </source>
</evidence>
<keyword evidence="7 16" id="KW-0227">DNA damage</keyword>
<dbReference type="InterPro" id="IPR047416">
    <property type="entry name" value="XPF_nuclease_Mus81"/>
</dbReference>
<keyword evidence="9 16" id="KW-0460">Magnesium</keyword>
<keyword evidence="5 16" id="KW-0479">Metal-binding</keyword>
<evidence type="ECO:0000256" key="11">
    <source>
        <dbReference type="ARBA" id="ARBA00023204"/>
    </source>
</evidence>
<evidence type="ECO:0000256" key="13">
    <source>
        <dbReference type="ARBA" id="ARBA00023254"/>
    </source>
</evidence>
<dbReference type="SUPFAM" id="SSF52980">
    <property type="entry name" value="Restriction endonuclease-like"/>
    <property type="match status" value="1"/>
</dbReference>
<keyword evidence="6 16" id="KW-0255">Endonuclease</keyword>
<dbReference type="FunFam" id="1.10.150.110:FF:000001">
    <property type="entry name" value="Putative Crossover junction endonuclease MUS81"/>
    <property type="match status" value="1"/>
</dbReference>
<dbReference type="GO" id="GO:0008821">
    <property type="term" value="F:crossover junction DNA endonuclease activity"/>
    <property type="evidence" value="ECO:0007669"/>
    <property type="project" value="UniProtKB-UniRule"/>
</dbReference>
<comment type="caution">
    <text evidence="19">The sequence shown here is derived from an EMBL/GenBank/DDBJ whole genome shotgun (WGS) entry which is preliminary data.</text>
</comment>
<evidence type="ECO:0000256" key="16">
    <source>
        <dbReference type="RuleBase" id="RU369042"/>
    </source>
</evidence>
<proteinExistence type="inferred from homology"/>
<dbReference type="GO" id="GO:0031573">
    <property type="term" value="P:mitotic intra-S DNA damage checkpoint signaling"/>
    <property type="evidence" value="ECO:0007669"/>
    <property type="project" value="TreeGrafter"/>
</dbReference>
<dbReference type="GO" id="GO:0006308">
    <property type="term" value="P:DNA catabolic process"/>
    <property type="evidence" value="ECO:0007669"/>
    <property type="project" value="UniProtKB-UniRule"/>
</dbReference>
<dbReference type="GO" id="GO:0000712">
    <property type="term" value="P:resolution of meiotic recombination intermediates"/>
    <property type="evidence" value="ECO:0007669"/>
    <property type="project" value="UniProtKB-ARBA"/>
</dbReference>
<comment type="subunit">
    <text evidence="15 16">Interacts with EME1.</text>
</comment>
<dbReference type="InterPro" id="IPR011335">
    <property type="entry name" value="Restrct_endonuc-II-like"/>
</dbReference>
<dbReference type="GO" id="GO:0048257">
    <property type="term" value="F:3'-flap endonuclease activity"/>
    <property type="evidence" value="ECO:0007669"/>
    <property type="project" value="TreeGrafter"/>
</dbReference>
<dbReference type="PANTHER" id="PTHR13451:SF0">
    <property type="entry name" value="CROSSOVER JUNCTION ENDONUCLEASE MUS81"/>
    <property type="match status" value="1"/>
</dbReference>
<protein>
    <recommendedName>
        <fullName evidence="16">Crossover junction endonuclease MUS81</fullName>
        <ecNumber evidence="16">3.1.22.-</ecNumber>
    </recommendedName>
</protein>
<evidence type="ECO:0000256" key="7">
    <source>
        <dbReference type="ARBA" id="ARBA00022763"/>
    </source>
</evidence>
<organism evidence="19 20">
    <name type="scientific">Trichophyton rubrum</name>
    <name type="common">Athlete's foot fungus</name>
    <name type="synonym">Epidermophyton rubrum</name>
    <dbReference type="NCBI Taxonomy" id="5551"/>
    <lineage>
        <taxon>Eukaryota</taxon>
        <taxon>Fungi</taxon>
        <taxon>Dikarya</taxon>
        <taxon>Ascomycota</taxon>
        <taxon>Pezizomycotina</taxon>
        <taxon>Eurotiomycetes</taxon>
        <taxon>Eurotiomycetidae</taxon>
        <taxon>Onygenales</taxon>
        <taxon>Arthrodermataceae</taxon>
        <taxon>Trichophyton</taxon>
    </lineage>
</organism>
<dbReference type="GO" id="GO:0031297">
    <property type="term" value="P:replication fork processing"/>
    <property type="evidence" value="ECO:0007669"/>
    <property type="project" value="UniProtKB-ARBA"/>
</dbReference>
<evidence type="ECO:0000256" key="9">
    <source>
        <dbReference type="ARBA" id="ARBA00022842"/>
    </source>
</evidence>
<evidence type="ECO:0000256" key="14">
    <source>
        <dbReference type="ARBA" id="ARBA00058015"/>
    </source>
</evidence>
<comment type="similarity">
    <text evidence="3 16">Belongs to the XPF family.</text>
</comment>
<evidence type="ECO:0000256" key="4">
    <source>
        <dbReference type="ARBA" id="ARBA00022722"/>
    </source>
</evidence>
<evidence type="ECO:0000256" key="12">
    <source>
        <dbReference type="ARBA" id="ARBA00023242"/>
    </source>
</evidence>
<dbReference type="InterPro" id="IPR033309">
    <property type="entry name" value="Mus81"/>
</dbReference>
<gene>
    <name evidence="19" type="ORF">A7C99_1359</name>
</gene>
<keyword evidence="4 16" id="KW-0540">Nuclease</keyword>
<evidence type="ECO:0000313" key="20">
    <source>
        <dbReference type="Proteomes" id="UP000243015"/>
    </source>
</evidence>
<reference evidence="19 20" key="1">
    <citation type="submission" date="2016-05" db="EMBL/GenBank/DDBJ databases">
        <title>Genome sequencing of Trichophyton rubrum CMCC(F)T1i isolated from hair.</title>
        <authorList>
            <person name="Zhan P."/>
            <person name="Tao Y."/>
            <person name="Liu W."/>
        </authorList>
    </citation>
    <scope>NUCLEOTIDE SEQUENCE [LARGE SCALE GENOMIC DNA]</scope>
    <source>
        <strain evidence="20">CMCC(F)T1i</strain>
    </source>
</reference>
<dbReference type="InterPro" id="IPR036388">
    <property type="entry name" value="WH-like_DNA-bd_sf"/>
</dbReference>
<comment type="cofactor">
    <cofactor evidence="1 16">
        <name>Mg(2+)</name>
        <dbReference type="ChEBI" id="CHEBI:18420"/>
    </cofactor>
</comment>
<keyword evidence="13" id="KW-0469">Meiosis</keyword>
<evidence type="ECO:0000256" key="2">
    <source>
        <dbReference type="ARBA" id="ARBA00004123"/>
    </source>
</evidence>
<evidence type="ECO:0000259" key="18">
    <source>
        <dbReference type="SMART" id="SM00891"/>
    </source>
</evidence>
<evidence type="ECO:0000256" key="1">
    <source>
        <dbReference type="ARBA" id="ARBA00001946"/>
    </source>
</evidence>